<evidence type="ECO:0000313" key="5">
    <source>
        <dbReference type="Proteomes" id="UP001160148"/>
    </source>
</evidence>
<gene>
    <name evidence="4" type="ORF">MEUPH1_LOCUS18537</name>
</gene>
<dbReference type="EMBL" id="CARXXK010000003">
    <property type="protein sequence ID" value="CAI6363614.1"/>
    <property type="molecule type" value="Genomic_DNA"/>
</dbReference>
<feature type="coiled-coil region" evidence="1">
    <location>
        <begin position="395"/>
        <end position="422"/>
    </location>
</feature>
<comment type="caution">
    <text evidence="4">The sequence shown here is derived from an EMBL/GenBank/DDBJ whole genome shotgun (WGS) entry which is preliminary data.</text>
</comment>
<dbReference type="Proteomes" id="UP001160148">
    <property type="component" value="Unassembled WGS sequence"/>
</dbReference>
<dbReference type="PANTHER" id="PTHR33194:SF4">
    <property type="entry name" value="CCHC-TYPE DOMAIN-CONTAINING PROTEIN"/>
    <property type="match status" value="1"/>
</dbReference>
<feature type="domain" description="Retrotransposon gag" evidence="3">
    <location>
        <begin position="259"/>
        <end position="353"/>
    </location>
</feature>
<protein>
    <recommendedName>
        <fullName evidence="3">Retrotransposon gag domain-containing protein</fullName>
    </recommendedName>
</protein>
<keyword evidence="1" id="KW-0175">Coiled coil</keyword>
<dbReference type="Pfam" id="PF03732">
    <property type="entry name" value="Retrotrans_gag"/>
    <property type="match status" value="1"/>
</dbReference>
<feature type="compositionally biased region" description="Basic and acidic residues" evidence="2">
    <location>
        <begin position="520"/>
        <end position="582"/>
    </location>
</feature>
<keyword evidence="5" id="KW-1185">Reference proteome</keyword>
<dbReference type="InterPro" id="IPR005162">
    <property type="entry name" value="Retrotrans_gag_dom"/>
</dbReference>
<name>A0AAV0X5G1_9HEMI</name>
<reference evidence="4 5" key="1">
    <citation type="submission" date="2023-01" db="EMBL/GenBank/DDBJ databases">
        <authorList>
            <person name="Whitehead M."/>
        </authorList>
    </citation>
    <scope>NUCLEOTIDE SEQUENCE [LARGE SCALE GENOMIC DNA]</scope>
</reference>
<evidence type="ECO:0000256" key="1">
    <source>
        <dbReference type="SAM" id="Coils"/>
    </source>
</evidence>
<evidence type="ECO:0000313" key="4">
    <source>
        <dbReference type="EMBL" id="CAI6363614.1"/>
    </source>
</evidence>
<evidence type="ECO:0000259" key="3">
    <source>
        <dbReference type="Pfam" id="PF03732"/>
    </source>
</evidence>
<proteinExistence type="predicted"/>
<feature type="compositionally biased region" description="Low complexity" evidence="2">
    <location>
        <begin position="509"/>
        <end position="519"/>
    </location>
</feature>
<dbReference type="PANTHER" id="PTHR33194">
    <property type="entry name" value="ZINC KNUCKLE DOMAINCONTAINING PROTEIN"/>
    <property type="match status" value="1"/>
</dbReference>
<feature type="compositionally biased region" description="Basic and acidic residues" evidence="2">
    <location>
        <begin position="459"/>
        <end position="508"/>
    </location>
</feature>
<organism evidence="4 5">
    <name type="scientific">Macrosiphum euphorbiae</name>
    <name type="common">potato aphid</name>
    <dbReference type="NCBI Taxonomy" id="13131"/>
    <lineage>
        <taxon>Eukaryota</taxon>
        <taxon>Metazoa</taxon>
        <taxon>Ecdysozoa</taxon>
        <taxon>Arthropoda</taxon>
        <taxon>Hexapoda</taxon>
        <taxon>Insecta</taxon>
        <taxon>Pterygota</taxon>
        <taxon>Neoptera</taxon>
        <taxon>Paraneoptera</taxon>
        <taxon>Hemiptera</taxon>
        <taxon>Sternorrhyncha</taxon>
        <taxon>Aphidomorpha</taxon>
        <taxon>Aphidoidea</taxon>
        <taxon>Aphididae</taxon>
        <taxon>Macrosiphini</taxon>
        <taxon>Macrosiphum</taxon>
    </lineage>
</organism>
<dbReference type="AlphaFoldDB" id="A0AAV0X5G1"/>
<feature type="coiled-coil region" evidence="1">
    <location>
        <begin position="114"/>
        <end position="141"/>
    </location>
</feature>
<accession>A0AAV0X5G1</accession>
<evidence type="ECO:0000256" key="2">
    <source>
        <dbReference type="SAM" id="MobiDB-lite"/>
    </source>
</evidence>
<feature type="region of interest" description="Disordered" evidence="2">
    <location>
        <begin position="459"/>
        <end position="582"/>
    </location>
</feature>
<sequence length="582" mass="68806">MNDEHLIALGKKITKLTDIYIQKKPDLIELCKSKQLKSVGTVDNLRARLSRYYKGIVELGDIEETLSDLQKIKVQKDSIEDRIDITELLTQSNLSDSSPETSNSAINRPKTINNDLLNNLSKDLEENANKLIIQAEKIENLTSNLYQNDSVQAPNNSYNNLINLDPNESTKVEHIYEDIISPIKTDSDLNTTFFSNSKFVIDNTPEKLNILENKNPKHKMEKMIVKPDSFSGQGDIKTFIRQYEKAAQINNWNDDEKIKFLSIFLKETANKFLQNLENKRENWSWENLKSEFINEFQPIGYSIILKNKLENRKQNDLESISSFVTEIEYLCSQVQKDMKEEDICVYILKGIREPILHAISLHDNSTLKKLKENLKKYELMQFRINSRSSGLSEYTEILNKQVMQLNNETKDSNQEIKRLNTKLEGIDSYHKNKIDHLCTKIDQLCTEMHNIKKYDKTVNFENRSRNRDKSPYPGRTDHEGRNNYREKSPYPDRYDNYKLRDSSRDRYNNNKYRNNSREMSNNRDRSDSRNRENSYDRSRNRDSYKFRNRENDISRKQHSRENMQEKVIQDPRRRKDLMEEEK</sequence>